<dbReference type="PANTHER" id="PTHR34075:SF5">
    <property type="entry name" value="BLR3430 PROTEIN"/>
    <property type="match status" value="1"/>
</dbReference>
<dbReference type="Pfam" id="PF01796">
    <property type="entry name" value="OB_ChsH2_C"/>
    <property type="match status" value="1"/>
</dbReference>
<gene>
    <name evidence="4" type="ORF">Mth01_46790</name>
</gene>
<feature type="domain" description="FAS1-like dehydratase" evidence="3">
    <location>
        <begin position="33"/>
        <end position="175"/>
    </location>
</feature>
<feature type="domain" description="ChsH2 rubredoxin-like zinc ribbon" evidence="2">
    <location>
        <begin position="208"/>
        <end position="243"/>
    </location>
</feature>
<dbReference type="InterPro" id="IPR012340">
    <property type="entry name" value="NA-bd_OB-fold"/>
</dbReference>
<organism evidence="4 5">
    <name type="scientific">Sphaerimonospora thailandensis</name>
    <dbReference type="NCBI Taxonomy" id="795644"/>
    <lineage>
        <taxon>Bacteria</taxon>
        <taxon>Bacillati</taxon>
        <taxon>Actinomycetota</taxon>
        <taxon>Actinomycetes</taxon>
        <taxon>Streptosporangiales</taxon>
        <taxon>Streptosporangiaceae</taxon>
        <taxon>Sphaerimonospora</taxon>
    </lineage>
</organism>
<dbReference type="InterPro" id="IPR039569">
    <property type="entry name" value="FAS1-like_DH_region"/>
</dbReference>
<name>A0A8J3RDT1_9ACTN</name>
<protein>
    <submittedName>
        <fullName evidence="4">DNA-binding protein</fullName>
    </submittedName>
</protein>
<dbReference type="InterPro" id="IPR022002">
    <property type="entry name" value="ChsH2_Znr"/>
</dbReference>
<evidence type="ECO:0000313" key="5">
    <source>
        <dbReference type="Proteomes" id="UP000610966"/>
    </source>
</evidence>
<dbReference type="Pfam" id="PF12172">
    <property type="entry name" value="zf-ChsH2"/>
    <property type="match status" value="1"/>
</dbReference>
<proteinExistence type="predicted"/>
<dbReference type="InterPro" id="IPR002878">
    <property type="entry name" value="ChsH2_C"/>
</dbReference>
<evidence type="ECO:0000259" key="2">
    <source>
        <dbReference type="Pfam" id="PF12172"/>
    </source>
</evidence>
<dbReference type="Proteomes" id="UP000610966">
    <property type="component" value="Unassembled WGS sequence"/>
</dbReference>
<dbReference type="EMBL" id="BOOG01000051">
    <property type="protein sequence ID" value="GIH72426.1"/>
    <property type="molecule type" value="Genomic_DNA"/>
</dbReference>
<dbReference type="SUPFAM" id="SSF50249">
    <property type="entry name" value="Nucleic acid-binding proteins"/>
    <property type="match status" value="1"/>
</dbReference>
<dbReference type="InterPro" id="IPR052513">
    <property type="entry name" value="Thioester_dehydratase-like"/>
</dbReference>
<dbReference type="PANTHER" id="PTHR34075">
    <property type="entry name" value="BLR3430 PROTEIN"/>
    <property type="match status" value="1"/>
</dbReference>
<keyword evidence="4" id="KW-0238">DNA-binding</keyword>
<dbReference type="Gene3D" id="3.10.129.10">
    <property type="entry name" value="Hotdog Thioesterase"/>
    <property type="match status" value="1"/>
</dbReference>
<dbReference type="Pfam" id="PF13452">
    <property type="entry name" value="FAS1_DH_region"/>
    <property type="match status" value="1"/>
</dbReference>
<dbReference type="SUPFAM" id="SSF54637">
    <property type="entry name" value="Thioesterase/thiol ester dehydrase-isomerase"/>
    <property type="match status" value="1"/>
</dbReference>
<dbReference type="RefSeq" id="WP_239089935.1">
    <property type="nucleotide sequence ID" value="NZ_BOOG01000051.1"/>
</dbReference>
<accession>A0A8J3RDT1</accession>
<keyword evidence="5" id="KW-1185">Reference proteome</keyword>
<dbReference type="GO" id="GO:0003677">
    <property type="term" value="F:DNA binding"/>
    <property type="evidence" value="ECO:0007669"/>
    <property type="project" value="UniProtKB-KW"/>
</dbReference>
<dbReference type="Gene3D" id="6.10.30.10">
    <property type="match status" value="1"/>
</dbReference>
<reference evidence="4" key="1">
    <citation type="submission" date="2021-01" db="EMBL/GenBank/DDBJ databases">
        <title>Whole genome shotgun sequence of Sphaerimonospora thailandensis NBRC 107569.</title>
        <authorList>
            <person name="Komaki H."/>
            <person name="Tamura T."/>
        </authorList>
    </citation>
    <scope>NUCLEOTIDE SEQUENCE</scope>
    <source>
        <strain evidence="4">NBRC 107569</strain>
    </source>
</reference>
<dbReference type="AlphaFoldDB" id="A0A8J3RDT1"/>
<feature type="domain" description="ChsH2 C-terminal OB-fold" evidence="1">
    <location>
        <begin position="246"/>
        <end position="315"/>
    </location>
</feature>
<evidence type="ECO:0000313" key="4">
    <source>
        <dbReference type="EMBL" id="GIH72426.1"/>
    </source>
</evidence>
<comment type="caution">
    <text evidence="4">The sequence shown here is derived from an EMBL/GenBank/DDBJ whole genome shotgun (WGS) entry which is preliminary data.</text>
</comment>
<dbReference type="InterPro" id="IPR029069">
    <property type="entry name" value="HotDog_dom_sf"/>
</dbReference>
<sequence>MNNMTPATSETSAALDAALVGFVGRTLLPRTRAQDPVNLPMIRHWVEAMGDTNPIHTDEGAALATGRSGLVAPATMAQAWTMRGYAAHRRRIAGDLPADSEEQRLTTLLASVGYTAIVATDSEFEFVRELVVGDHLSVEEVIESISAEKVTALGTGRFLRTVRTYTNQDGEVVARQRWTTLRFRPKVREPELAPRPRPALNEDNAWWFDAAREHRLLVQRCADCGTLRHPPGPCCPHCQSFTWDTVEASGRGTVYSYTVAHHPRHPAFDYPLLIGVIALEEGTRLIANILVDAAGAEPDAVGDYVHVDAPVALEWLDLDDELTLPAFRVVTEEKH</sequence>
<evidence type="ECO:0000259" key="3">
    <source>
        <dbReference type="Pfam" id="PF13452"/>
    </source>
</evidence>
<evidence type="ECO:0000259" key="1">
    <source>
        <dbReference type="Pfam" id="PF01796"/>
    </source>
</evidence>